<dbReference type="RefSeq" id="WP_279323893.1">
    <property type="nucleotide sequence ID" value="NZ_BLYI01000059.1"/>
</dbReference>
<dbReference type="EMBL" id="BLYI01000059">
    <property type="protein sequence ID" value="GFO86185.1"/>
    <property type="molecule type" value="Genomic_DNA"/>
</dbReference>
<keyword evidence="3" id="KW-1185">Reference proteome</keyword>
<reference evidence="2" key="1">
    <citation type="submission" date="2020-06" db="EMBL/GenBank/DDBJ databases">
        <title>Characterization of fructooligosaccharide metabolism and fructooligosaccharide-degrading enzymes in human commensal butyrate producers.</title>
        <authorList>
            <person name="Tanno H."/>
            <person name="Fujii T."/>
            <person name="Hirano K."/>
            <person name="Maeno S."/>
            <person name="Tonozuka T."/>
            <person name="Sakamoto M."/>
            <person name="Ohkuma M."/>
            <person name="Tochio T."/>
            <person name="Endo A."/>
        </authorList>
    </citation>
    <scope>NUCLEOTIDE SEQUENCE</scope>
    <source>
        <strain evidence="2">JCM 17466</strain>
    </source>
</reference>
<dbReference type="Proteomes" id="UP000613208">
    <property type="component" value="Unassembled WGS sequence"/>
</dbReference>
<gene>
    <name evidence="2" type="ORF">ANBU17_25320</name>
</gene>
<keyword evidence="1" id="KW-0812">Transmembrane</keyword>
<keyword evidence="1" id="KW-1133">Transmembrane helix</keyword>
<keyword evidence="1" id="KW-0472">Membrane</keyword>
<sequence length="42" mass="5019">MIMSRAAFEFFQYFSYGWFCVGAFTVGFLAIRDLIKMLRKKK</sequence>
<name>A0A916VDU3_9FIRM</name>
<evidence type="ECO:0000256" key="1">
    <source>
        <dbReference type="SAM" id="Phobius"/>
    </source>
</evidence>
<dbReference type="AlphaFoldDB" id="A0A916VDU3"/>
<comment type="caution">
    <text evidence="2">The sequence shown here is derived from an EMBL/GenBank/DDBJ whole genome shotgun (WGS) entry which is preliminary data.</text>
</comment>
<proteinExistence type="predicted"/>
<protein>
    <submittedName>
        <fullName evidence="2">Uncharacterized protein</fullName>
    </submittedName>
</protein>
<organism evidence="2 3">
    <name type="scientific">Anaerostipes butyraticus</name>
    <dbReference type="NCBI Taxonomy" id="645466"/>
    <lineage>
        <taxon>Bacteria</taxon>
        <taxon>Bacillati</taxon>
        <taxon>Bacillota</taxon>
        <taxon>Clostridia</taxon>
        <taxon>Lachnospirales</taxon>
        <taxon>Lachnospiraceae</taxon>
        <taxon>Anaerostipes</taxon>
    </lineage>
</organism>
<evidence type="ECO:0000313" key="2">
    <source>
        <dbReference type="EMBL" id="GFO86185.1"/>
    </source>
</evidence>
<feature type="transmembrane region" description="Helical" evidence="1">
    <location>
        <begin position="13"/>
        <end position="35"/>
    </location>
</feature>
<accession>A0A916VDU3</accession>
<evidence type="ECO:0000313" key="3">
    <source>
        <dbReference type="Proteomes" id="UP000613208"/>
    </source>
</evidence>